<dbReference type="Proteomes" id="UP000054820">
    <property type="component" value="Unassembled WGS sequence"/>
</dbReference>
<feature type="signal peptide" evidence="1">
    <location>
        <begin position="1"/>
        <end position="24"/>
    </location>
</feature>
<evidence type="ECO:0000313" key="2">
    <source>
        <dbReference type="EMBL" id="KTD75713.1"/>
    </source>
</evidence>
<evidence type="ECO:0000313" key="5">
    <source>
        <dbReference type="Proteomes" id="UP000255110"/>
    </source>
</evidence>
<proteinExistence type="predicted"/>
<dbReference type="OrthoDB" id="8639774at2"/>
<dbReference type="Proteomes" id="UP000255110">
    <property type="component" value="Unassembled WGS sequence"/>
</dbReference>
<evidence type="ECO:0000313" key="4">
    <source>
        <dbReference type="Proteomes" id="UP000054820"/>
    </source>
</evidence>
<reference evidence="2 4" key="1">
    <citation type="submission" date="2015-11" db="EMBL/GenBank/DDBJ databases">
        <title>Genomic analysis of 38 Legionella species identifies large and diverse effector repertoires.</title>
        <authorList>
            <person name="Burstein D."/>
            <person name="Amaro F."/>
            <person name="Zusman T."/>
            <person name="Lifshitz Z."/>
            <person name="Cohen O."/>
            <person name="Gilbert J.A."/>
            <person name="Pupko T."/>
            <person name="Shuman H.A."/>
            <person name="Segal G."/>
        </authorList>
    </citation>
    <scope>NUCLEOTIDE SEQUENCE [LARGE SCALE GENOMIC DNA]</scope>
    <source>
        <strain evidence="2 4">SC-18-C9</strain>
    </source>
</reference>
<evidence type="ECO:0000313" key="3">
    <source>
        <dbReference type="EMBL" id="STY23776.1"/>
    </source>
</evidence>
<gene>
    <name evidence="2" type="ORF">Lstg_2392</name>
    <name evidence="3" type="ORF">NCTC11991_02386</name>
</gene>
<dbReference type="AlphaFoldDB" id="A0A378LAA7"/>
<reference evidence="3 5" key="2">
    <citation type="submission" date="2018-06" db="EMBL/GenBank/DDBJ databases">
        <authorList>
            <consortium name="Pathogen Informatics"/>
            <person name="Doyle S."/>
        </authorList>
    </citation>
    <scope>NUCLEOTIDE SEQUENCE [LARGE SCALE GENOMIC DNA]</scope>
    <source>
        <strain evidence="3 5">NCTC11991</strain>
    </source>
</reference>
<protein>
    <submittedName>
        <fullName evidence="3">Protein involved in meta-pathway of phenol degradation</fullName>
    </submittedName>
</protein>
<sequence>MQWKGILHSCFSLAILLVASSALAYDEPVVNLGYTSFYDGSPPSGPGFYFQDYFQYYTTNRFNDKNGHKLPLPRTDLDVVANVTQFIYVTKKRIFGVANLGFSALLPWVVNDSVNDGLENTLLKAESGPGDLWVGPALQFDPIMRKDGKGPLFVSRIELDVIAPIGRYSSINAINPSSHFWSLNPYWAFTLWMTPKFSASARLHYLWNGVNHSPNVSFGPNVHTTQAGQAVFADIAVGYAIIEKLTVGVNGYFFNQITDTLANGVGVPGRKESVWAIGPGMVYSLTKNHFVFLNVYSEQDAKNRAQGTNGILRFVVHF</sequence>
<dbReference type="RefSeq" id="WP_058477941.1">
    <property type="nucleotide sequence ID" value="NZ_CAAAIO010000010.1"/>
</dbReference>
<dbReference type="EMBL" id="UGOY01000001">
    <property type="protein sequence ID" value="STY23776.1"/>
    <property type="molecule type" value="Genomic_DNA"/>
</dbReference>
<accession>A0A378LAA7</accession>
<organism evidence="3 5">
    <name type="scientific">Legionella steigerwaltii</name>
    <dbReference type="NCBI Taxonomy" id="460"/>
    <lineage>
        <taxon>Bacteria</taxon>
        <taxon>Pseudomonadati</taxon>
        <taxon>Pseudomonadota</taxon>
        <taxon>Gammaproteobacteria</taxon>
        <taxon>Legionellales</taxon>
        <taxon>Legionellaceae</taxon>
        <taxon>Legionella</taxon>
    </lineage>
</organism>
<name>A0A378LAA7_9GAMM</name>
<keyword evidence="4" id="KW-1185">Reference proteome</keyword>
<dbReference type="InterPro" id="IPR025737">
    <property type="entry name" value="FApF"/>
</dbReference>
<dbReference type="Pfam" id="PF13557">
    <property type="entry name" value="Phenol_MetA_deg"/>
    <property type="match status" value="1"/>
</dbReference>
<evidence type="ECO:0000256" key="1">
    <source>
        <dbReference type="SAM" id="SignalP"/>
    </source>
</evidence>
<feature type="chain" id="PRO_5017052777" evidence="1">
    <location>
        <begin position="25"/>
        <end position="318"/>
    </location>
</feature>
<keyword evidence="1" id="KW-0732">Signal</keyword>
<dbReference type="STRING" id="460.Lstg_2392"/>
<dbReference type="EMBL" id="LNYZ01000020">
    <property type="protein sequence ID" value="KTD75713.1"/>
    <property type="molecule type" value="Genomic_DNA"/>
</dbReference>